<gene>
    <name evidence="2" type="ORF">GLAREA_12787</name>
</gene>
<reference evidence="2 3" key="1">
    <citation type="journal article" date="2013" name="BMC Genomics">
        <title>Genomics-driven discovery of the pneumocandin biosynthetic gene cluster in the fungus Glarea lozoyensis.</title>
        <authorList>
            <person name="Chen L."/>
            <person name="Yue Q."/>
            <person name="Zhang X."/>
            <person name="Xiang M."/>
            <person name="Wang C."/>
            <person name="Li S."/>
            <person name="Che Y."/>
            <person name="Ortiz-Lopez F.J."/>
            <person name="Bills G.F."/>
            <person name="Liu X."/>
            <person name="An Z."/>
        </authorList>
    </citation>
    <scope>NUCLEOTIDE SEQUENCE [LARGE SCALE GENOMIC DNA]</scope>
    <source>
        <strain evidence="3">ATCC 20868 / MF5171</strain>
    </source>
</reference>
<dbReference type="GeneID" id="19471827"/>
<proteinExistence type="predicted"/>
<name>S3CYN7_GLAL2</name>
<dbReference type="RefSeq" id="XP_008082741.1">
    <property type="nucleotide sequence ID" value="XM_008084550.1"/>
</dbReference>
<dbReference type="KEGG" id="glz:GLAREA_12787"/>
<dbReference type="AlphaFoldDB" id="S3CYN7"/>
<feature type="region of interest" description="Disordered" evidence="1">
    <location>
        <begin position="25"/>
        <end position="63"/>
    </location>
</feature>
<keyword evidence="3" id="KW-1185">Reference proteome</keyword>
<sequence>MVVKDVTQPFLAGCSGRLSGQASAEACHTRRRSQNSSVSGQQQTPLSLLTKRREQSCGHSFKA</sequence>
<feature type="compositionally biased region" description="Polar residues" evidence="1">
    <location>
        <begin position="34"/>
        <end position="47"/>
    </location>
</feature>
<evidence type="ECO:0000313" key="2">
    <source>
        <dbReference type="EMBL" id="EPE30064.1"/>
    </source>
</evidence>
<dbReference type="EMBL" id="KE145365">
    <property type="protein sequence ID" value="EPE30064.1"/>
    <property type="molecule type" value="Genomic_DNA"/>
</dbReference>
<accession>S3CYN7</accession>
<evidence type="ECO:0000313" key="3">
    <source>
        <dbReference type="Proteomes" id="UP000016922"/>
    </source>
</evidence>
<dbReference type="HOGENOM" id="CLU_2885969_0_0_1"/>
<protein>
    <submittedName>
        <fullName evidence="2">Uncharacterized protein</fullName>
    </submittedName>
</protein>
<dbReference type="Proteomes" id="UP000016922">
    <property type="component" value="Unassembled WGS sequence"/>
</dbReference>
<organism evidence="2 3">
    <name type="scientific">Glarea lozoyensis (strain ATCC 20868 / MF5171)</name>
    <dbReference type="NCBI Taxonomy" id="1116229"/>
    <lineage>
        <taxon>Eukaryota</taxon>
        <taxon>Fungi</taxon>
        <taxon>Dikarya</taxon>
        <taxon>Ascomycota</taxon>
        <taxon>Pezizomycotina</taxon>
        <taxon>Leotiomycetes</taxon>
        <taxon>Helotiales</taxon>
        <taxon>Helotiaceae</taxon>
        <taxon>Glarea</taxon>
    </lineage>
</organism>
<evidence type="ECO:0000256" key="1">
    <source>
        <dbReference type="SAM" id="MobiDB-lite"/>
    </source>
</evidence>